<sequence>MQRPSDGGTVATAAAAPPRPPPASPSSVTRLADKLSQLTVADGGSAASAHVAWAVALKPPSSTQVLLVDGSDAKREWREAAADQWLNGCIHPEPAHAWTGWVAYNNEPAEGSGVQASVSFGHCKGLLCWSADRVGWLVHSVPGWPAALGEQPLLTLAGAKGAKKGQSFVWLCMAMTPERLRAICGQIQLMDACVYAGRISPDEQLHVPFREDTFGQHLKNPPPGPDSSLVPLGPGVWHLAKHALWGRVRRDGRPVALDFYEDSLARTPPFEGRWHVQSWLNGVKDEECFGSTERADNIVQICLPDGNPYNTTKDHSKWAVHVRQPLTLVGDINRMQSQSRRGGGGVIIQDAALTRALRGIIYQLEGEVVLPPVPALRSVDELHATPSEDVAYAAGKEPLDVLSMPPRGSGPGFGGSAAGGGGGQRRGGSPPALGEAASLTGRPKRTARPPSGLDSFVWSRSEVQTVTRAGSPLLPGARRPAQKRPAARPRNNACGRGSGGGGLASLHREQSLGLSDGEEEVFSPGSQAAVSSPEGMGGSSRGKRRKQFDTTYDEEECARLGRQAKGSL</sequence>
<proteinExistence type="inferred from homology"/>
<evidence type="ECO:0000313" key="4">
    <source>
        <dbReference type="EMBL" id="PSC71998.1"/>
    </source>
</evidence>
<evidence type="ECO:0000256" key="2">
    <source>
        <dbReference type="ARBA" id="ARBA00022801"/>
    </source>
</evidence>
<keyword evidence="2" id="KW-0378">Hydrolase</keyword>
<dbReference type="Pfam" id="PF03265">
    <property type="entry name" value="DNase_II"/>
    <property type="match status" value="1"/>
</dbReference>
<comment type="similarity">
    <text evidence="1">Belongs to the DNase II family.</text>
</comment>
<name>A0A2P6VD30_9CHLO</name>
<comment type="caution">
    <text evidence="4">The sequence shown here is derived from an EMBL/GenBank/DDBJ whole genome shotgun (WGS) entry which is preliminary data.</text>
</comment>
<dbReference type="InterPro" id="IPR004947">
    <property type="entry name" value="DNase_II"/>
</dbReference>
<dbReference type="PANTHER" id="PTHR10858">
    <property type="entry name" value="DEOXYRIBONUCLEASE II"/>
    <property type="match status" value="1"/>
</dbReference>
<organism evidence="4 5">
    <name type="scientific">Micractinium conductrix</name>
    <dbReference type="NCBI Taxonomy" id="554055"/>
    <lineage>
        <taxon>Eukaryota</taxon>
        <taxon>Viridiplantae</taxon>
        <taxon>Chlorophyta</taxon>
        <taxon>core chlorophytes</taxon>
        <taxon>Trebouxiophyceae</taxon>
        <taxon>Chlorellales</taxon>
        <taxon>Chlorellaceae</taxon>
        <taxon>Chlorella clade</taxon>
        <taxon>Micractinium</taxon>
    </lineage>
</organism>
<evidence type="ECO:0000256" key="3">
    <source>
        <dbReference type="SAM" id="MobiDB-lite"/>
    </source>
</evidence>
<dbReference type="EMBL" id="LHPF02000012">
    <property type="protein sequence ID" value="PSC71998.1"/>
    <property type="molecule type" value="Genomic_DNA"/>
</dbReference>
<dbReference type="Proteomes" id="UP000239649">
    <property type="component" value="Unassembled WGS sequence"/>
</dbReference>
<evidence type="ECO:0000313" key="5">
    <source>
        <dbReference type="Proteomes" id="UP000239649"/>
    </source>
</evidence>
<dbReference type="PANTHER" id="PTHR10858:SF23">
    <property type="entry name" value="DEOXYRIBONUCLEASE II"/>
    <property type="match status" value="1"/>
</dbReference>
<protein>
    <submittedName>
        <fullName evidence="4">Plancitoxin-1 isoform X2</fullName>
    </submittedName>
</protein>
<evidence type="ECO:0000256" key="1">
    <source>
        <dbReference type="ARBA" id="ARBA00007527"/>
    </source>
</evidence>
<feature type="region of interest" description="Disordered" evidence="3">
    <location>
        <begin position="400"/>
        <end position="568"/>
    </location>
</feature>
<reference evidence="4 5" key="1">
    <citation type="journal article" date="2018" name="Plant J.">
        <title>Genome sequences of Chlorella sorokiniana UTEX 1602 and Micractinium conductrix SAG 241.80: implications to maltose excretion by a green alga.</title>
        <authorList>
            <person name="Arriola M.B."/>
            <person name="Velmurugan N."/>
            <person name="Zhang Y."/>
            <person name="Plunkett M.H."/>
            <person name="Hondzo H."/>
            <person name="Barney B.M."/>
        </authorList>
    </citation>
    <scope>NUCLEOTIDE SEQUENCE [LARGE SCALE GENOMIC DNA]</scope>
    <source>
        <strain evidence="4 5">SAG 241.80</strain>
    </source>
</reference>
<gene>
    <name evidence="4" type="ORF">C2E20_4687</name>
</gene>
<dbReference type="OrthoDB" id="514146at2759"/>
<dbReference type="AlphaFoldDB" id="A0A2P6VD30"/>
<keyword evidence="5" id="KW-1185">Reference proteome</keyword>
<feature type="region of interest" description="Disordered" evidence="3">
    <location>
        <begin position="1"/>
        <end position="28"/>
    </location>
</feature>
<accession>A0A2P6VD30</accession>
<feature type="compositionally biased region" description="Gly residues" evidence="3">
    <location>
        <begin position="409"/>
        <end position="426"/>
    </location>
</feature>
<dbReference type="GO" id="GO:0004531">
    <property type="term" value="F:deoxyribonuclease II activity"/>
    <property type="evidence" value="ECO:0007669"/>
    <property type="project" value="InterPro"/>
</dbReference>